<reference evidence="2" key="1">
    <citation type="submission" date="2022-07" db="EMBL/GenBank/DDBJ databases">
        <title>The genome of Lyophyllum shimeji provides insight into the initial evolution of ectomycorrhizal fungal genome.</title>
        <authorList>
            <person name="Kobayashi Y."/>
            <person name="Shibata T."/>
            <person name="Hirakawa H."/>
            <person name="Shigenobu S."/>
            <person name="Nishiyama T."/>
            <person name="Yamada A."/>
            <person name="Hasebe M."/>
            <person name="Kawaguchi M."/>
        </authorList>
    </citation>
    <scope>NUCLEOTIDE SEQUENCE</scope>
    <source>
        <strain evidence="2">AT787</strain>
    </source>
</reference>
<evidence type="ECO:0000313" key="3">
    <source>
        <dbReference type="Proteomes" id="UP001063166"/>
    </source>
</evidence>
<proteinExistence type="predicted"/>
<dbReference type="EMBL" id="BRPK01000026">
    <property type="protein sequence ID" value="GLB45722.1"/>
    <property type="molecule type" value="Genomic_DNA"/>
</dbReference>
<feature type="region of interest" description="Disordered" evidence="1">
    <location>
        <begin position="43"/>
        <end position="125"/>
    </location>
</feature>
<feature type="compositionally biased region" description="Low complexity" evidence="1">
    <location>
        <begin position="319"/>
        <end position="330"/>
    </location>
</feature>
<accession>A0A9P3Q2P6</accession>
<sequence length="576" mass="63309">MILDIYAYVPHATVETAQMLDHSGRQNVFEKLDELYEPATSNLCHSQEHGSSPPLYSSGSDPALSFSKAVTRPPPRSAGLHPVKSPQEASSPPTHPSCYTEPLRALPADRKPQPPIGTPRHSLYSGTRHSLRNATYPERLVGSGCERTYTDDQAPSVVTISSPPLLPPTSVLGRYQAQSRLMLPDVKRRLAIGVGHNGCTFTDSTGRRHRADFARNHGEVLSRPLATRHSDLGLESPDDMPGKDGFVAQTCRDGRATPHRVHVQVPSSLVPRQGAPIMPLDEERLLSRISHGTARRHTQDLDSQEEVLLVPPTRRSVYPASPSDAIIPSSQRKYDHEARSYVQSPPPSNSNWSSTGRRPFRRHPIPISSHNPFRHPSQYAGRTQPAGTDAPPVPVQLTQRDRGPLRSHRDIRAPQPRVVKPDMVRYLETLVDARDLDGSDDEIIFCLPSSQRSECDVAHSPKYCSQDEHAPRGGNGHSPCIAAPGVVSRGFERFLEERRRLSPAFSPSPPLEGGRDAYASEYVAGAAAGASVNDPEPAWDKGPFDDFPVCEMSIAMGLHDRTRRRGNVIDQTSHGD</sequence>
<protein>
    <submittedName>
        <fullName evidence="2">Uncharacterized protein</fullName>
    </submittedName>
</protein>
<dbReference type="AlphaFoldDB" id="A0A9P3Q2P6"/>
<evidence type="ECO:0000256" key="1">
    <source>
        <dbReference type="SAM" id="MobiDB-lite"/>
    </source>
</evidence>
<comment type="caution">
    <text evidence="2">The sequence shown here is derived from an EMBL/GenBank/DDBJ whole genome shotgun (WGS) entry which is preliminary data.</text>
</comment>
<organism evidence="2 3">
    <name type="scientific">Lyophyllum shimeji</name>
    <name type="common">Hon-shimeji</name>
    <name type="synonym">Tricholoma shimeji</name>
    <dbReference type="NCBI Taxonomy" id="47721"/>
    <lineage>
        <taxon>Eukaryota</taxon>
        <taxon>Fungi</taxon>
        <taxon>Dikarya</taxon>
        <taxon>Basidiomycota</taxon>
        <taxon>Agaricomycotina</taxon>
        <taxon>Agaricomycetes</taxon>
        <taxon>Agaricomycetidae</taxon>
        <taxon>Agaricales</taxon>
        <taxon>Tricholomatineae</taxon>
        <taxon>Lyophyllaceae</taxon>
        <taxon>Lyophyllum</taxon>
    </lineage>
</organism>
<gene>
    <name evidence="2" type="ORF">LshimejAT787_2600550</name>
</gene>
<keyword evidence="3" id="KW-1185">Reference proteome</keyword>
<name>A0A9P3Q2P6_LYOSH</name>
<dbReference type="Proteomes" id="UP001063166">
    <property type="component" value="Unassembled WGS sequence"/>
</dbReference>
<feature type="region of interest" description="Disordered" evidence="1">
    <location>
        <begin position="313"/>
        <end position="408"/>
    </location>
</feature>
<feature type="compositionally biased region" description="Basic and acidic residues" evidence="1">
    <location>
        <begin position="399"/>
        <end position="408"/>
    </location>
</feature>
<evidence type="ECO:0000313" key="2">
    <source>
        <dbReference type="EMBL" id="GLB45722.1"/>
    </source>
</evidence>
<dbReference type="OrthoDB" id="3071695at2759"/>